<dbReference type="Gene3D" id="3.30.70.270">
    <property type="match status" value="1"/>
</dbReference>
<dbReference type="EMBL" id="BAABRP010000001">
    <property type="protein sequence ID" value="GAA5511480.1"/>
    <property type="molecule type" value="Genomic_DNA"/>
</dbReference>
<dbReference type="InterPro" id="IPR000160">
    <property type="entry name" value="GGDEF_dom"/>
</dbReference>
<feature type="transmembrane region" description="Helical" evidence="1">
    <location>
        <begin position="58"/>
        <end position="77"/>
    </location>
</feature>
<dbReference type="Proteomes" id="UP001401887">
    <property type="component" value="Unassembled WGS sequence"/>
</dbReference>
<keyword evidence="1" id="KW-1133">Transmembrane helix</keyword>
<gene>
    <name evidence="3" type="ORF">Dcar01_00190</name>
</gene>
<reference evidence="3 4" key="1">
    <citation type="submission" date="2024-02" db="EMBL/GenBank/DDBJ databases">
        <title>Deinococcus carri NBRC 110142.</title>
        <authorList>
            <person name="Ichikawa N."/>
            <person name="Katano-Makiyama Y."/>
            <person name="Hidaka K."/>
        </authorList>
    </citation>
    <scope>NUCLEOTIDE SEQUENCE [LARGE SCALE GENOMIC DNA]</scope>
    <source>
        <strain evidence="3 4">NBRC 110142</strain>
    </source>
</reference>
<sequence length="347" mass="37861">MFFALVCLGMAAAVLALWMQAPNFDPLDRVALPLLSALLLGLQFALGRGWLSLHAAVSVTYAGASLYFLLALGHQFQVFAPQMHMLSESAYWFPVLYAIAFLLYPPRQARWLAGSTFLLTLLLCVYHLTLGPGAGDMQLAGAALQFLLVNAFMIILQSTFSKQRVQLLAAREAAYRDALTGLANRRAAEERLTAFAQTGERFTLVLFDLDHFKAVNDVHGHATGDLVLRGVAQAVQSLVPRGGVAARWGGEEFLLILPVMPGWQVREVLDTLRAELLGQRHGAVTGVTACFGVATARDGEHPDDVLGRADAAMYAVKRQGRNDVLLADARRTFYTQVVPAEQVVGRR</sequence>
<keyword evidence="1" id="KW-0812">Transmembrane</keyword>
<comment type="caution">
    <text evidence="3">The sequence shown here is derived from an EMBL/GenBank/DDBJ whole genome shotgun (WGS) entry which is preliminary data.</text>
</comment>
<accession>A0ABP9W3V4</accession>
<feature type="transmembrane region" description="Helical" evidence="1">
    <location>
        <begin position="89"/>
        <end position="104"/>
    </location>
</feature>
<feature type="transmembrane region" description="Helical" evidence="1">
    <location>
        <begin position="137"/>
        <end position="156"/>
    </location>
</feature>
<dbReference type="SMART" id="SM00267">
    <property type="entry name" value="GGDEF"/>
    <property type="match status" value="1"/>
</dbReference>
<dbReference type="RefSeq" id="WP_345459516.1">
    <property type="nucleotide sequence ID" value="NZ_BAABRP010000001.1"/>
</dbReference>
<dbReference type="NCBIfam" id="TIGR00254">
    <property type="entry name" value="GGDEF"/>
    <property type="match status" value="1"/>
</dbReference>
<organism evidence="3 4">
    <name type="scientific">Deinococcus carri</name>
    <dbReference type="NCBI Taxonomy" id="1211323"/>
    <lineage>
        <taxon>Bacteria</taxon>
        <taxon>Thermotogati</taxon>
        <taxon>Deinococcota</taxon>
        <taxon>Deinococci</taxon>
        <taxon>Deinococcales</taxon>
        <taxon>Deinococcaceae</taxon>
        <taxon>Deinococcus</taxon>
    </lineage>
</organism>
<dbReference type="PROSITE" id="PS50887">
    <property type="entry name" value="GGDEF"/>
    <property type="match status" value="1"/>
</dbReference>
<evidence type="ECO:0000313" key="4">
    <source>
        <dbReference type="Proteomes" id="UP001401887"/>
    </source>
</evidence>
<dbReference type="InterPro" id="IPR043128">
    <property type="entry name" value="Rev_trsase/Diguanyl_cyclase"/>
</dbReference>
<proteinExistence type="predicted"/>
<dbReference type="CDD" id="cd01949">
    <property type="entry name" value="GGDEF"/>
    <property type="match status" value="1"/>
</dbReference>
<feature type="transmembrane region" description="Helical" evidence="1">
    <location>
        <begin position="32"/>
        <end position="51"/>
    </location>
</feature>
<feature type="domain" description="GGDEF" evidence="2">
    <location>
        <begin position="200"/>
        <end position="329"/>
    </location>
</feature>
<dbReference type="InterPro" id="IPR050469">
    <property type="entry name" value="Diguanylate_Cyclase"/>
</dbReference>
<evidence type="ECO:0000313" key="3">
    <source>
        <dbReference type="EMBL" id="GAA5511480.1"/>
    </source>
</evidence>
<evidence type="ECO:0000259" key="2">
    <source>
        <dbReference type="PROSITE" id="PS50887"/>
    </source>
</evidence>
<protein>
    <recommendedName>
        <fullName evidence="2">GGDEF domain-containing protein</fullName>
    </recommendedName>
</protein>
<evidence type="ECO:0000256" key="1">
    <source>
        <dbReference type="SAM" id="Phobius"/>
    </source>
</evidence>
<dbReference type="PANTHER" id="PTHR45138">
    <property type="entry name" value="REGULATORY COMPONENTS OF SENSORY TRANSDUCTION SYSTEM"/>
    <property type="match status" value="1"/>
</dbReference>
<keyword evidence="4" id="KW-1185">Reference proteome</keyword>
<feature type="transmembrane region" description="Helical" evidence="1">
    <location>
        <begin position="111"/>
        <end position="131"/>
    </location>
</feature>
<keyword evidence="1" id="KW-0472">Membrane</keyword>
<dbReference type="PANTHER" id="PTHR45138:SF9">
    <property type="entry name" value="DIGUANYLATE CYCLASE DGCM-RELATED"/>
    <property type="match status" value="1"/>
</dbReference>
<dbReference type="InterPro" id="IPR029787">
    <property type="entry name" value="Nucleotide_cyclase"/>
</dbReference>
<name>A0ABP9W3V4_9DEIO</name>
<dbReference type="Pfam" id="PF00990">
    <property type="entry name" value="GGDEF"/>
    <property type="match status" value="1"/>
</dbReference>
<dbReference type="SUPFAM" id="SSF55073">
    <property type="entry name" value="Nucleotide cyclase"/>
    <property type="match status" value="1"/>
</dbReference>